<name>A0AAV1IX08_9NEOP</name>
<keyword evidence="2" id="KW-1185">Reference proteome</keyword>
<dbReference type="EMBL" id="CAVLEF010000001">
    <property type="protein sequence ID" value="CAK1540853.1"/>
    <property type="molecule type" value="Genomic_DNA"/>
</dbReference>
<proteinExistence type="predicted"/>
<reference evidence="1 2" key="1">
    <citation type="submission" date="2023-11" db="EMBL/GenBank/DDBJ databases">
        <authorList>
            <person name="Okamura Y."/>
        </authorList>
    </citation>
    <scope>NUCLEOTIDE SEQUENCE [LARGE SCALE GENOMIC DNA]</scope>
</reference>
<evidence type="ECO:0000313" key="1">
    <source>
        <dbReference type="EMBL" id="CAK1540853.1"/>
    </source>
</evidence>
<gene>
    <name evidence="1" type="ORF">LNINA_LOCUS874</name>
</gene>
<comment type="caution">
    <text evidence="1">The sequence shown here is derived from an EMBL/GenBank/DDBJ whole genome shotgun (WGS) entry which is preliminary data.</text>
</comment>
<accession>A0AAV1IX08</accession>
<dbReference type="AlphaFoldDB" id="A0AAV1IX08"/>
<sequence>MNGRLAATGVKGGGQEGGDAFCVREFQGIDAFSVRLYFCRAECESDSIPILLEATLFALRRFRESVGADMEGKTPRPGRGVLCPLT</sequence>
<organism evidence="1 2">
    <name type="scientific">Leptosia nina</name>
    <dbReference type="NCBI Taxonomy" id="320188"/>
    <lineage>
        <taxon>Eukaryota</taxon>
        <taxon>Metazoa</taxon>
        <taxon>Ecdysozoa</taxon>
        <taxon>Arthropoda</taxon>
        <taxon>Hexapoda</taxon>
        <taxon>Insecta</taxon>
        <taxon>Pterygota</taxon>
        <taxon>Neoptera</taxon>
        <taxon>Endopterygota</taxon>
        <taxon>Lepidoptera</taxon>
        <taxon>Glossata</taxon>
        <taxon>Ditrysia</taxon>
        <taxon>Papilionoidea</taxon>
        <taxon>Pieridae</taxon>
        <taxon>Pierinae</taxon>
        <taxon>Leptosia</taxon>
    </lineage>
</organism>
<dbReference type="Proteomes" id="UP001497472">
    <property type="component" value="Unassembled WGS sequence"/>
</dbReference>
<protein>
    <submittedName>
        <fullName evidence="1">Uncharacterized protein</fullName>
    </submittedName>
</protein>
<evidence type="ECO:0000313" key="2">
    <source>
        <dbReference type="Proteomes" id="UP001497472"/>
    </source>
</evidence>